<name>A0A2H4VP05_9EURY</name>
<dbReference type="Pfam" id="PF12102">
    <property type="entry name" value="MrcB_N"/>
    <property type="match status" value="2"/>
</dbReference>
<dbReference type="Proteomes" id="UP000232631">
    <property type="component" value="Chromosome"/>
</dbReference>
<dbReference type="KEGG" id="msub:BK009_03480"/>
<evidence type="ECO:0000313" key="3">
    <source>
        <dbReference type="Proteomes" id="UP000232631"/>
    </source>
</evidence>
<protein>
    <recommendedName>
        <fullName evidence="1">Type IV methyl-directed restriction enzyme EcoKMcrB subunit DNA-binding domain-containing protein</fullName>
    </recommendedName>
</protein>
<evidence type="ECO:0000259" key="1">
    <source>
        <dbReference type="Pfam" id="PF12102"/>
    </source>
</evidence>
<proteinExistence type="predicted"/>
<dbReference type="PANTHER" id="PTHR37291:SF1">
    <property type="entry name" value="TYPE IV METHYL-DIRECTED RESTRICTION ENZYME ECOKMCRB SUBUNIT"/>
    <property type="match status" value="1"/>
</dbReference>
<dbReference type="InterPro" id="IPR052934">
    <property type="entry name" value="Methyl-DNA_Rec/Restrict_Enz"/>
</dbReference>
<dbReference type="EMBL" id="CP017768">
    <property type="protein sequence ID" value="AUB59817.1"/>
    <property type="molecule type" value="Genomic_DNA"/>
</dbReference>
<dbReference type="SUPFAM" id="SSF52540">
    <property type="entry name" value="P-loop containing nucleoside triphosphate hydrolases"/>
    <property type="match status" value="2"/>
</dbReference>
<dbReference type="GeneID" id="35125516"/>
<dbReference type="PANTHER" id="PTHR37291">
    <property type="entry name" value="5-METHYLCYTOSINE-SPECIFIC RESTRICTION ENZYME B"/>
    <property type="match status" value="1"/>
</dbReference>
<feature type="domain" description="Type IV methyl-directed restriction enzyme EcoKMcrB subunit DNA-binding" evidence="1">
    <location>
        <begin position="8"/>
        <end position="186"/>
    </location>
</feature>
<dbReference type="InterPro" id="IPR021961">
    <property type="entry name" value="McrB_DNA-bd"/>
</dbReference>
<sequence length="994" mass="115372">MLKEFMEKIFSDYQSARKENYVDNPLVKLIKKEFPDNLSNNIKVIDNYKCIGYPGSGNWAESPYVDIFNPDISKGLESGYYVLYIFSENTEKVYLTLNQSIGNLNNLKSEELGTQLLNRALKIQSKLSIPENFETDELSDLGPDHRYKRLEKGNICSKTYYSNNLPTEDLLIADLNQMLNLYNELIHKLPKVWQITPGSVSTGEQDKLWPLFRDNGFIGIGWLHDSQSYLDFANINELKNALTNFYSNSETDPSSAARMVWDFTHNLKKGDIIVANAGFRKSKGIGIVKSDYISPLDPENPGIFEYFWHLREIEWLITEDVNFTQQLFYRQTLAALNEDRWNRIKNAYLKKNAEYSVVFDEIENLIDIKGQPSVDIRTPLEFIFNNLPVAKSRNQPVQGHDVGKAFFDISRSLDDIINLINPENEYKSVAYYQYHGNWYRKPYIYVENKDNKDINGPWDQHFLGFWFNEDLESVRISLQQGETYAQKLLINKLGEYSDEDLEQYIQSHVEDVRHQIKKSGLIRNLDVFDEDFGNRTIFGKEYNKNNLPSNQEIISDFKELFGMYLLLEPDKNGGTAVKTTFFEDLAEQGYFFDYKLVENFLLSLKVKPFVILTGNSGTGKTKVAQLFAQYLRDENDTPLVINEELAEKYLTKKEANKYLSTIMNSVGTYPNDQVRDLLPDLIEKGIIEVSGFNDKVKYEIVPVGANWTENRHIIGFYNVITGKYNDTRALNLILSAKKDGDEPYFLILDEMNLSHVERYFSDFLSAMESDEDIELHSNENLTTPPTKIKLPSNLFVIGTVNVDETTYMFSPKVLDRANTLEFLTQPAADYMSNSPKYNVKGDMDYLLNPLSDVKLRDQNINNLKNIINHVRTQNDLLIWDLLASRINEFQEVLKEADFDFGFRTINEIIRFMVVSWKYEGQPDVWENWERYFDTQILQKMLPKLHGSQRELDSVLKNLRELCNESDEIIFPCSAQKLDKMLKRLSEKRYVAFTG</sequence>
<dbReference type="AlphaFoldDB" id="A0A2H4VP05"/>
<dbReference type="Gene3D" id="3.40.50.300">
    <property type="entry name" value="P-loop containing nucleotide triphosphate hydrolases"/>
    <property type="match status" value="1"/>
</dbReference>
<evidence type="ECO:0000313" key="2">
    <source>
        <dbReference type="EMBL" id="AUB59817.1"/>
    </source>
</evidence>
<dbReference type="RefSeq" id="WP_100909060.1">
    <property type="nucleotide sequence ID" value="NZ_CP017768.1"/>
</dbReference>
<keyword evidence="3" id="KW-1185">Reference proteome</keyword>
<reference evidence="2 3" key="1">
    <citation type="submission" date="2016-10" db="EMBL/GenBank/DDBJ databases">
        <title>Comparative genomics between deep and shallow subseafloor isolates.</title>
        <authorList>
            <person name="Ishii S."/>
            <person name="Miller J.R."/>
            <person name="Sutton G."/>
            <person name="Suzuki S."/>
            <person name="Methe B."/>
            <person name="Inagaki F."/>
            <person name="Imachi H."/>
        </authorList>
    </citation>
    <scope>NUCLEOTIDE SEQUENCE [LARGE SCALE GENOMIC DNA]</scope>
    <source>
        <strain evidence="2 3">A8p</strain>
    </source>
</reference>
<dbReference type="InterPro" id="IPR027417">
    <property type="entry name" value="P-loop_NTPase"/>
</dbReference>
<feature type="domain" description="Type IV methyl-directed restriction enzyme EcoKMcrB subunit DNA-binding" evidence="1">
    <location>
        <begin position="391"/>
        <end position="565"/>
    </location>
</feature>
<dbReference type="Gene3D" id="3.30.920.90">
    <property type="match status" value="2"/>
</dbReference>
<gene>
    <name evidence="2" type="ORF">BK009_03480</name>
</gene>
<organism evidence="2 3">
    <name type="scientific">Methanobacterium subterraneum</name>
    <dbReference type="NCBI Taxonomy" id="59277"/>
    <lineage>
        <taxon>Archaea</taxon>
        <taxon>Methanobacteriati</taxon>
        <taxon>Methanobacteriota</taxon>
        <taxon>Methanomada group</taxon>
        <taxon>Methanobacteria</taxon>
        <taxon>Methanobacteriales</taxon>
        <taxon>Methanobacteriaceae</taxon>
        <taxon>Methanobacterium</taxon>
    </lineage>
</organism>
<accession>A0A2H4VP05</accession>